<dbReference type="EMBL" id="FOLL01000002">
    <property type="protein sequence ID" value="SFB94341.1"/>
    <property type="molecule type" value="Genomic_DNA"/>
</dbReference>
<sequence>MKIFLKRVSGYTMTSLVVLASCVGLDVTPTDKFTDETYWTTPERAASLLNMAYRQMNDPGRVFRDERLSDNLYNGYGNDDVRVIANGQATASTALFDNFWGDAYAGIKTTHTFLANVDRVGMDEGLASRMKAEARFIRAFLYFQLTNWYGDVPFFTEDIDLETARTIRPTPQAEIISWIHSELEEIAEILPSKEEYSAADRGRITSGAAVALNARVALNFNDWSRVKTYTEKLINTNDYGQYALFPNYGELFYKVNEYNDEIILDIQYVPVDRTWNEIAVYVPFSLPLVEFTLASPTQGLVDTYLMKDGSKWDETKHAYENRDPRMDMTIARHGSTVRRKDGSSYTINVDPNDPNNNSLDRIGRENGGYTGYFYRKYYDPNPEAWTAGSTWSCNINFITLRYADVLLMYAEAMNELGEMDAAVWDKTIRLLRQRAGLDDTPLALDFPSAGDLRQIIRDERRVELALEGTRVYDIRRWKIAETVMNAPFRGAKFDRSSGTLDYFSYEHNSFNADRDYFWAIPRQQLTINNNLGQNPGY</sequence>
<dbReference type="Pfam" id="PF14322">
    <property type="entry name" value="SusD-like_3"/>
    <property type="match status" value="1"/>
</dbReference>
<organism evidence="9 10">
    <name type="scientific">Parapedobacter composti</name>
    <dbReference type="NCBI Taxonomy" id="623281"/>
    <lineage>
        <taxon>Bacteria</taxon>
        <taxon>Pseudomonadati</taxon>
        <taxon>Bacteroidota</taxon>
        <taxon>Sphingobacteriia</taxon>
        <taxon>Sphingobacteriales</taxon>
        <taxon>Sphingobacteriaceae</taxon>
        <taxon>Parapedobacter</taxon>
    </lineage>
</organism>
<comment type="subcellular location">
    <subcellularLocation>
        <location evidence="1">Cell outer membrane</location>
    </subcellularLocation>
</comment>
<keyword evidence="5" id="KW-0998">Cell outer membrane</keyword>
<evidence type="ECO:0000259" key="7">
    <source>
        <dbReference type="Pfam" id="PF07980"/>
    </source>
</evidence>
<dbReference type="STRING" id="623281.SAMN05421747_102246"/>
<accession>A0A1I1F4X7</accession>
<dbReference type="AlphaFoldDB" id="A0A1I1F4X7"/>
<evidence type="ECO:0000256" key="3">
    <source>
        <dbReference type="ARBA" id="ARBA00022729"/>
    </source>
</evidence>
<dbReference type="RefSeq" id="WP_090971707.1">
    <property type="nucleotide sequence ID" value="NZ_FOLL01000002.1"/>
</dbReference>
<keyword evidence="3 6" id="KW-0732">Signal</keyword>
<evidence type="ECO:0000256" key="5">
    <source>
        <dbReference type="ARBA" id="ARBA00023237"/>
    </source>
</evidence>
<name>A0A1I1F4X7_9SPHI</name>
<evidence type="ECO:0000256" key="2">
    <source>
        <dbReference type="ARBA" id="ARBA00006275"/>
    </source>
</evidence>
<evidence type="ECO:0000259" key="8">
    <source>
        <dbReference type="Pfam" id="PF14322"/>
    </source>
</evidence>
<proteinExistence type="inferred from homology"/>
<feature type="domain" description="SusD-like N-terminal" evidence="8">
    <location>
        <begin position="84"/>
        <end position="218"/>
    </location>
</feature>
<dbReference type="Proteomes" id="UP000199577">
    <property type="component" value="Unassembled WGS sequence"/>
</dbReference>
<dbReference type="InterPro" id="IPR011990">
    <property type="entry name" value="TPR-like_helical_dom_sf"/>
</dbReference>
<reference evidence="10" key="1">
    <citation type="submission" date="2016-10" db="EMBL/GenBank/DDBJ databases">
        <authorList>
            <person name="Varghese N."/>
            <person name="Submissions S."/>
        </authorList>
    </citation>
    <scope>NUCLEOTIDE SEQUENCE [LARGE SCALE GENOMIC DNA]</scope>
    <source>
        <strain evidence="10">DSM 22900</strain>
    </source>
</reference>
<feature type="chain" id="PRO_5011709860" evidence="6">
    <location>
        <begin position="21"/>
        <end position="537"/>
    </location>
</feature>
<keyword evidence="10" id="KW-1185">Reference proteome</keyword>
<dbReference type="GO" id="GO:0009279">
    <property type="term" value="C:cell outer membrane"/>
    <property type="evidence" value="ECO:0007669"/>
    <property type="project" value="UniProtKB-SubCell"/>
</dbReference>
<evidence type="ECO:0000256" key="6">
    <source>
        <dbReference type="SAM" id="SignalP"/>
    </source>
</evidence>
<gene>
    <name evidence="9" type="ORF">SAMN05421747_102246</name>
</gene>
<evidence type="ECO:0000313" key="9">
    <source>
        <dbReference type="EMBL" id="SFB94341.1"/>
    </source>
</evidence>
<dbReference type="InterPro" id="IPR033985">
    <property type="entry name" value="SusD-like_N"/>
</dbReference>
<dbReference type="Gene3D" id="1.25.40.390">
    <property type="match status" value="1"/>
</dbReference>
<feature type="domain" description="RagB/SusD" evidence="7">
    <location>
        <begin position="291"/>
        <end position="537"/>
    </location>
</feature>
<evidence type="ECO:0000313" key="10">
    <source>
        <dbReference type="Proteomes" id="UP000199577"/>
    </source>
</evidence>
<keyword evidence="4" id="KW-0472">Membrane</keyword>
<protein>
    <submittedName>
        <fullName evidence="9">Starch-binding associating with outer membrane</fullName>
    </submittedName>
</protein>
<feature type="signal peptide" evidence="6">
    <location>
        <begin position="1"/>
        <end position="20"/>
    </location>
</feature>
<dbReference type="PROSITE" id="PS51257">
    <property type="entry name" value="PROKAR_LIPOPROTEIN"/>
    <property type="match status" value="1"/>
</dbReference>
<dbReference type="InterPro" id="IPR012944">
    <property type="entry name" value="SusD_RagB_dom"/>
</dbReference>
<dbReference type="OrthoDB" id="5694214at2"/>
<dbReference type="Pfam" id="PF07980">
    <property type="entry name" value="SusD_RagB"/>
    <property type="match status" value="1"/>
</dbReference>
<evidence type="ECO:0000256" key="1">
    <source>
        <dbReference type="ARBA" id="ARBA00004442"/>
    </source>
</evidence>
<comment type="similarity">
    <text evidence="2">Belongs to the SusD family.</text>
</comment>
<evidence type="ECO:0000256" key="4">
    <source>
        <dbReference type="ARBA" id="ARBA00023136"/>
    </source>
</evidence>
<dbReference type="SUPFAM" id="SSF48452">
    <property type="entry name" value="TPR-like"/>
    <property type="match status" value="1"/>
</dbReference>